<dbReference type="PIRSF" id="PIRSF009320">
    <property type="entry name" value="Nuc_binding_HP_1000"/>
    <property type="match status" value="1"/>
</dbReference>
<reference evidence="2 3" key="1">
    <citation type="submission" date="2017-06" db="EMBL/GenBank/DDBJ databases">
        <title>A draft genome sequence of Komagataeibacter nataicola LMG 1536.</title>
        <authorList>
            <person name="Skraban J."/>
            <person name="Cleenwerck I."/>
            <person name="Vandamme P."/>
            <person name="Trcek J."/>
        </authorList>
    </citation>
    <scope>NUCLEOTIDE SEQUENCE [LARGE SCALE GENOMIC DNA]</scope>
    <source>
        <strain evidence="2 3">LMG 1536</strain>
    </source>
</reference>
<dbReference type="PANTHER" id="PTHR13696:SF96">
    <property type="entry name" value="COBQ_COBB_MIND_PARA NUCLEOTIDE BINDING DOMAIN-CONTAINING PROTEIN"/>
    <property type="match status" value="1"/>
</dbReference>
<evidence type="ECO:0000313" key="2">
    <source>
        <dbReference type="EMBL" id="PYD64956.1"/>
    </source>
</evidence>
<dbReference type="EMBL" id="NIRT01000053">
    <property type="protein sequence ID" value="PYD64956.1"/>
    <property type="molecule type" value="Genomic_DNA"/>
</dbReference>
<dbReference type="Proteomes" id="UP000247512">
    <property type="component" value="Unassembled WGS sequence"/>
</dbReference>
<evidence type="ECO:0000313" key="3">
    <source>
        <dbReference type="Proteomes" id="UP000247512"/>
    </source>
</evidence>
<sequence>MTKKALKTLAVIAQKGGTGKTTLAVNLAALAAAEGLQVALVDCDPQKSAAGWWQTREVQDITLIERPASDLSTIQEAAKNDGFDLLIVDTRPSVEGETVQAIKAATVSVIPTRPGVLDLRAVASTAQLAKKAGETGVIVLNQCPPPRGIGEGALTAEARVVANTLGLPVAPPTVSMRSAFSYALNDGRAVCEYEPGGKADLELQSLWRYLKKAYLNG</sequence>
<dbReference type="CDD" id="cd02042">
    <property type="entry name" value="ParAB_family"/>
    <property type="match status" value="1"/>
</dbReference>
<dbReference type="Pfam" id="PF01656">
    <property type="entry name" value="CbiA"/>
    <property type="match status" value="1"/>
</dbReference>
<gene>
    <name evidence="2" type="ORF">CDI09_16310</name>
</gene>
<proteinExistence type="predicted"/>
<dbReference type="RefSeq" id="WP_078528724.1">
    <property type="nucleotide sequence ID" value="NZ_CP019881.1"/>
</dbReference>
<dbReference type="PANTHER" id="PTHR13696">
    <property type="entry name" value="P-LOOP CONTAINING NUCLEOSIDE TRIPHOSPHATE HYDROLASE"/>
    <property type="match status" value="1"/>
</dbReference>
<dbReference type="InterPro" id="IPR050678">
    <property type="entry name" value="DNA_Partitioning_ATPase"/>
</dbReference>
<feature type="domain" description="CobQ/CobB/MinD/ParA nucleotide binding" evidence="1">
    <location>
        <begin position="9"/>
        <end position="76"/>
    </location>
</feature>
<organism evidence="2 3">
    <name type="scientific">Komagataeibacter nataicola</name>
    <dbReference type="NCBI Taxonomy" id="265960"/>
    <lineage>
        <taxon>Bacteria</taxon>
        <taxon>Pseudomonadati</taxon>
        <taxon>Pseudomonadota</taxon>
        <taxon>Alphaproteobacteria</taxon>
        <taxon>Acetobacterales</taxon>
        <taxon>Acetobacteraceae</taxon>
        <taxon>Komagataeibacter</taxon>
    </lineage>
</organism>
<dbReference type="InterPro" id="IPR002586">
    <property type="entry name" value="CobQ/CobB/MinD/ParA_Nub-bd_dom"/>
</dbReference>
<comment type="caution">
    <text evidence="2">The sequence shown here is derived from an EMBL/GenBank/DDBJ whole genome shotgun (WGS) entry which is preliminary data.</text>
</comment>
<accession>A0ABX5P6S8</accession>
<dbReference type="SUPFAM" id="SSF52540">
    <property type="entry name" value="P-loop containing nucleoside triphosphate hydrolases"/>
    <property type="match status" value="1"/>
</dbReference>
<dbReference type="Gene3D" id="3.40.50.300">
    <property type="entry name" value="P-loop containing nucleotide triphosphate hydrolases"/>
    <property type="match status" value="1"/>
</dbReference>
<evidence type="ECO:0000259" key="1">
    <source>
        <dbReference type="Pfam" id="PF01656"/>
    </source>
</evidence>
<name>A0ABX5P6S8_9PROT</name>
<protein>
    <recommendedName>
        <fullName evidence="1">CobQ/CobB/MinD/ParA nucleotide binding domain-containing protein</fullName>
    </recommendedName>
</protein>
<dbReference type="InterPro" id="IPR027417">
    <property type="entry name" value="P-loop_NTPase"/>
</dbReference>
<keyword evidence="3" id="KW-1185">Reference proteome</keyword>